<evidence type="ECO:0000313" key="9">
    <source>
        <dbReference type="EMBL" id="KAH1186555.1"/>
    </source>
</evidence>
<dbReference type="PANTHER" id="PTHR48071:SF15">
    <property type="entry name" value="SRCR DOMAIN-CONTAINING PROTEIN"/>
    <property type="match status" value="1"/>
</dbReference>
<proteinExistence type="predicted"/>
<keyword evidence="3" id="KW-0732">Signal</keyword>
<comment type="caution">
    <text evidence="9">The sequence shown here is derived from an EMBL/GenBank/DDBJ whole genome shotgun (WGS) entry which is preliminary data.</text>
</comment>
<accession>A0A9D4BAI7</accession>
<dbReference type="SMART" id="SM00202">
    <property type="entry name" value="SR"/>
    <property type="match status" value="1"/>
</dbReference>
<evidence type="ECO:0000259" key="8">
    <source>
        <dbReference type="PROSITE" id="PS50287"/>
    </source>
</evidence>
<dbReference type="EMBL" id="JAHDVG010000463">
    <property type="protein sequence ID" value="KAH1186555.1"/>
    <property type="molecule type" value="Genomic_DNA"/>
</dbReference>
<protein>
    <recommendedName>
        <fullName evidence="8">SRCR domain-containing protein</fullName>
    </recommendedName>
</protein>
<keyword evidence="2" id="KW-0964">Secreted</keyword>
<gene>
    <name evidence="9" type="ORF">KIL84_019304</name>
</gene>
<keyword evidence="4" id="KW-0677">Repeat</keyword>
<feature type="disulfide bond" evidence="7">
    <location>
        <begin position="35"/>
        <end position="99"/>
    </location>
</feature>
<evidence type="ECO:0000313" key="10">
    <source>
        <dbReference type="Proteomes" id="UP000827986"/>
    </source>
</evidence>
<feature type="disulfide bond" evidence="7">
    <location>
        <begin position="48"/>
        <end position="109"/>
    </location>
</feature>
<keyword evidence="6" id="KW-0325">Glycoprotein</keyword>
<evidence type="ECO:0000256" key="2">
    <source>
        <dbReference type="ARBA" id="ARBA00022525"/>
    </source>
</evidence>
<evidence type="ECO:0000256" key="1">
    <source>
        <dbReference type="ARBA" id="ARBA00004613"/>
    </source>
</evidence>
<organism evidence="9 10">
    <name type="scientific">Mauremys mutica</name>
    <name type="common">yellowpond turtle</name>
    <dbReference type="NCBI Taxonomy" id="74926"/>
    <lineage>
        <taxon>Eukaryota</taxon>
        <taxon>Metazoa</taxon>
        <taxon>Chordata</taxon>
        <taxon>Craniata</taxon>
        <taxon>Vertebrata</taxon>
        <taxon>Euteleostomi</taxon>
        <taxon>Archelosauria</taxon>
        <taxon>Testudinata</taxon>
        <taxon>Testudines</taxon>
        <taxon>Cryptodira</taxon>
        <taxon>Durocryptodira</taxon>
        <taxon>Testudinoidea</taxon>
        <taxon>Geoemydidae</taxon>
        <taxon>Geoemydinae</taxon>
        <taxon>Mauremys</taxon>
    </lineage>
</organism>
<evidence type="ECO:0000256" key="3">
    <source>
        <dbReference type="ARBA" id="ARBA00022729"/>
    </source>
</evidence>
<comment type="subcellular location">
    <subcellularLocation>
        <location evidence="1">Secreted</location>
    </subcellularLocation>
</comment>
<name>A0A9D4BAI7_9SAUR</name>
<dbReference type="GO" id="GO:0005615">
    <property type="term" value="C:extracellular space"/>
    <property type="evidence" value="ECO:0007669"/>
    <property type="project" value="TreeGrafter"/>
</dbReference>
<evidence type="ECO:0000256" key="7">
    <source>
        <dbReference type="PROSITE-ProRule" id="PRU00196"/>
    </source>
</evidence>
<dbReference type="SUPFAM" id="SSF56487">
    <property type="entry name" value="SRCR-like"/>
    <property type="match status" value="1"/>
</dbReference>
<feature type="domain" description="SRCR" evidence="8">
    <location>
        <begin position="10"/>
        <end position="110"/>
    </location>
</feature>
<reference evidence="9" key="1">
    <citation type="submission" date="2021-09" db="EMBL/GenBank/DDBJ databases">
        <title>The genome of Mauremys mutica provides insights into the evolution of semi-aquatic lifestyle.</title>
        <authorList>
            <person name="Gong S."/>
            <person name="Gao Y."/>
        </authorList>
    </citation>
    <scope>NUCLEOTIDE SEQUENCE</scope>
    <source>
        <strain evidence="9">MM-2020</strain>
        <tissue evidence="9">Muscle</tissue>
    </source>
</reference>
<keyword evidence="10" id="KW-1185">Reference proteome</keyword>
<feature type="disulfide bond" evidence="7">
    <location>
        <begin position="79"/>
        <end position="89"/>
    </location>
</feature>
<dbReference type="GO" id="GO:0031638">
    <property type="term" value="P:zymogen activation"/>
    <property type="evidence" value="ECO:0007669"/>
    <property type="project" value="TreeGrafter"/>
</dbReference>
<dbReference type="InterPro" id="IPR001190">
    <property type="entry name" value="SRCR"/>
</dbReference>
<dbReference type="PROSITE" id="PS50287">
    <property type="entry name" value="SRCR_2"/>
    <property type="match status" value="1"/>
</dbReference>
<dbReference type="InterPro" id="IPR036772">
    <property type="entry name" value="SRCR-like_dom_sf"/>
</dbReference>
<sequence length="110" mass="11694">FIDFLGHIKPRLVGGDGACSGRVEIKRGNTWTTVCDAHFDLNVANVICNELQCGIAVSIPGGGHFGEGQGLILTEEFQCVGNESLLFSCPRISQVNQTCSHTNDVGVICS</sequence>
<dbReference type="GO" id="GO:0004252">
    <property type="term" value="F:serine-type endopeptidase activity"/>
    <property type="evidence" value="ECO:0007669"/>
    <property type="project" value="TreeGrafter"/>
</dbReference>
<keyword evidence="5 7" id="KW-1015">Disulfide bond</keyword>
<dbReference type="FunFam" id="3.10.250.10:FF:000002">
    <property type="entry name" value="Scavenger receptor cysteine-rich type 1 protein M130"/>
    <property type="match status" value="1"/>
</dbReference>
<feature type="non-terminal residue" evidence="9">
    <location>
        <position position="1"/>
    </location>
</feature>
<dbReference type="PRINTS" id="PR00258">
    <property type="entry name" value="SPERACTRCPTR"/>
</dbReference>
<dbReference type="Pfam" id="PF00530">
    <property type="entry name" value="SRCR"/>
    <property type="match status" value="1"/>
</dbReference>
<dbReference type="Proteomes" id="UP000827986">
    <property type="component" value="Unassembled WGS sequence"/>
</dbReference>
<feature type="non-terminal residue" evidence="9">
    <location>
        <position position="110"/>
    </location>
</feature>
<dbReference type="AlphaFoldDB" id="A0A9D4BAI7"/>
<dbReference type="PANTHER" id="PTHR48071">
    <property type="entry name" value="SRCR DOMAIN-CONTAINING PROTEIN"/>
    <property type="match status" value="1"/>
</dbReference>
<dbReference type="GO" id="GO:0005886">
    <property type="term" value="C:plasma membrane"/>
    <property type="evidence" value="ECO:0007669"/>
    <property type="project" value="TreeGrafter"/>
</dbReference>
<dbReference type="Gene3D" id="3.10.250.10">
    <property type="entry name" value="SRCR-like domain"/>
    <property type="match status" value="1"/>
</dbReference>
<evidence type="ECO:0000256" key="4">
    <source>
        <dbReference type="ARBA" id="ARBA00022737"/>
    </source>
</evidence>
<evidence type="ECO:0000256" key="6">
    <source>
        <dbReference type="ARBA" id="ARBA00023180"/>
    </source>
</evidence>
<evidence type="ECO:0000256" key="5">
    <source>
        <dbReference type="ARBA" id="ARBA00023157"/>
    </source>
</evidence>